<dbReference type="Proteomes" id="UP000784880">
    <property type="component" value="Unassembled WGS sequence"/>
</dbReference>
<dbReference type="EMBL" id="JAHQCS010000057">
    <property type="protein sequence ID" value="MBU9711065.1"/>
    <property type="molecule type" value="Genomic_DNA"/>
</dbReference>
<comment type="caution">
    <text evidence="1">The sequence shown here is derived from an EMBL/GenBank/DDBJ whole genome shotgun (WGS) entry which is preliminary data.</text>
</comment>
<dbReference type="Pfam" id="PF10665">
    <property type="entry name" value="Minor_capsid_1"/>
    <property type="match status" value="1"/>
</dbReference>
<evidence type="ECO:0000313" key="2">
    <source>
        <dbReference type="Proteomes" id="UP000784880"/>
    </source>
</evidence>
<protein>
    <submittedName>
        <fullName evidence="1">Minor capsid protein</fullName>
    </submittedName>
</protein>
<keyword evidence="2" id="KW-1185">Reference proteome</keyword>
<accession>A0ABS6JF28</accession>
<dbReference type="RefSeq" id="WP_217064956.1">
    <property type="nucleotide sequence ID" value="NZ_JAHQCS010000057.1"/>
</dbReference>
<evidence type="ECO:0000313" key="1">
    <source>
        <dbReference type="EMBL" id="MBU9711065.1"/>
    </source>
</evidence>
<name>A0ABS6JF28_9BACI</name>
<gene>
    <name evidence="1" type="ORF">KS419_04850</name>
</gene>
<proteinExistence type="predicted"/>
<reference evidence="1 2" key="1">
    <citation type="submission" date="2021-06" db="EMBL/GenBank/DDBJ databases">
        <title>Bacillus sp. RD4P76, an endophyte from a halophyte.</title>
        <authorList>
            <person name="Sun J.-Q."/>
        </authorList>
    </citation>
    <scope>NUCLEOTIDE SEQUENCE [LARGE SCALE GENOMIC DNA]</scope>
    <source>
        <strain evidence="1 2">CGMCC 1.15917</strain>
    </source>
</reference>
<dbReference type="InterPro" id="IPR019612">
    <property type="entry name" value="Minor_capsid_put"/>
</dbReference>
<sequence>MAIIRPIPRKLLIHEVEYREYLGSGRNGETWAEDKDMISLKHVRIEPSSEVKRTAYGDERQLHGILFIDHRNSNPNIKPKEKSKVYFNGQEHFVNKVDVIYGLGNTPHHYEVELI</sequence>
<organism evidence="1 2">
    <name type="scientific">Evansella tamaricis</name>
    <dbReference type="NCBI Taxonomy" id="2069301"/>
    <lineage>
        <taxon>Bacteria</taxon>
        <taxon>Bacillati</taxon>
        <taxon>Bacillota</taxon>
        <taxon>Bacilli</taxon>
        <taxon>Bacillales</taxon>
        <taxon>Bacillaceae</taxon>
        <taxon>Evansella</taxon>
    </lineage>
</organism>